<feature type="transmembrane region" description="Helical" evidence="1">
    <location>
        <begin position="32"/>
        <end position="49"/>
    </location>
</feature>
<organism evidence="2 3">
    <name type="scientific">Microlunatus parietis</name>
    <dbReference type="NCBI Taxonomy" id="682979"/>
    <lineage>
        <taxon>Bacteria</taxon>
        <taxon>Bacillati</taxon>
        <taxon>Actinomycetota</taxon>
        <taxon>Actinomycetes</taxon>
        <taxon>Propionibacteriales</taxon>
        <taxon>Propionibacteriaceae</taxon>
        <taxon>Microlunatus</taxon>
    </lineage>
</organism>
<dbReference type="Proteomes" id="UP000569914">
    <property type="component" value="Unassembled WGS sequence"/>
</dbReference>
<protein>
    <submittedName>
        <fullName evidence="2">Putative membrane protein</fullName>
    </submittedName>
</protein>
<dbReference type="RefSeq" id="WP_179753953.1">
    <property type="nucleotide sequence ID" value="NZ_JACCBU010000001.1"/>
</dbReference>
<dbReference type="EMBL" id="JACCBU010000001">
    <property type="protein sequence ID" value="NYE72867.1"/>
    <property type="molecule type" value="Genomic_DNA"/>
</dbReference>
<accession>A0A7Y9I9V4</accession>
<keyword evidence="1" id="KW-0472">Membrane</keyword>
<proteinExistence type="predicted"/>
<evidence type="ECO:0000313" key="2">
    <source>
        <dbReference type="EMBL" id="NYE72867.1"/>
    </source>
</evidence>
<reference evidence="2 3" key="1">
    <citation type="submission" date="2020-07" db="EMBL/GenBank/DDBJ databases">
        <title>Sequencing the genomes of 1000 actinobacteria strains.</title>
        <authorList>
            <person name="Klenk H.-P."/>
        </authorList>
    </citation>
    <scope>NUCLEOTIDE SEQUENCE [LARGE SCALE GENOMIC DNA]</scope>
    <source>
        <strain evidence="2 3">DSM 22083</strain>
    </source>
</reference>
<sequence length="209" mass="23019">MRKLKYLPALILDIALIGLSFTLVFLDDLLVLLAWTAAAIGYLLIRIRRVRRVRLGRDPDWRDALMPRRLGYVFTLLISLTGIGAGLSIVIGDRFGEAMFGGLPPDAAKLFAVPAVIISWAILHFGYAERYAHLYQDALPQRILDFPEQPDPTLVEFAYFAFTVGVSFAVSDVETRSTPIRAQLLAHAVLSFLYNTATLGIAIGVITGG</sequence>
<feature type="transmembrane region" description="Helical" evidence="1">
    <location>
        <begin position="70"/>
        <end position="91"/>
    </location>
</feature>
<keyword evidence="1" id="KW-0812">Transmembrane</keyword>
<feature type="transmembrane region" description="Helical" evidence="1">
    <location>
        <begin position="7"/>
        <end position="26"/>
    </location>
</feature>
<comment type="caution">
    <text evidence="2">The sequence shown here is derived from an EMBL/GenBank/DDBJ whole genome shotgun (WGS) entry which is preliminary data.</text>
</comment>
<gene>
    <name evidence="2" type="ORF">BKA15_004196</name>
</gene>
<keyword evidence="1" id="KW-1133">Transmembrane helix</keyword>
<evidence type="ECO:0000313" key="3">
    <source>
        <dbReference type="Proteomes" id="UP000569914"/>
    </source>
</evidence>
<evidence type="ECO:0000256" key="1">
    <source>
        <dbReference type="SAM" id="Phobius"/>
    </source>
</evidence>
<keyword evidence="3" id="KW-1185">Reference proteome</keyword>
<dbReference type="Pfam" id="PF07077">
    <property type="entry name" value="DUF1345"/>
    <property type="match status" value="1"/>
</dbReference>
<dbReference type="InterPro" id="IPR009781">
    <property type="entry name" value="DUF1345"/>
</dbReference>
<name>A0A7Y9I9V4_9ACTN</name>
<feature type="transmembrane region" description="Helical" evidence="1">
    <location>
        <begin position="111"/>
        <end position="128"/>
    </location>
</feature>
<feature type="transmembrane region" description="Helical" evidence="1">
    <location>
        <begin position="184"/>
        <end position="206"/>
    </location>
</feature>
<dbReference type="AlphaFoldDB" id="A0A7Y9I9V4"/>